<dbReference type="OrthoDB" id="1934845at2759"/>
<protein>
    <submittedName>
        <fullName evidence="3">Uncharacterized protein</fullName>
    </submittedName>
</protein>
<feature type="compositionally biased region" description="Polar residues" evidence="2">
    <location>
        <begin position="151"/>
        <end position="163"/>
    </location>
</feature>
<evidence type="ECO:0000313" key="3">
    <source>
        <dbReference type="EMBL" id="KAF8397410.1"/>
    </source>
</evidence>
<keyword evidence="1" id="KW-0802">TPR repeat</keyword>
<evidence type="ECO:0000256" key="1">
    <source>
        <dbReference type="PROSITE-ProRule" id="PRU00339"/>
    </source>
</evidence>
<dbReference type="Gene3D" id="1.25.40.10">
    <property type="entry name" value="Tetratricopeptide repeat domain"/>
    <property type="match status" value="1"/>
</dbReference>
<dbReference type="GO" id="GO:0005737">
    <property type="term" value="C:cytoplasm"/>
    <property type="evidence" value="ECO:0007669"/>
    <property type="project" value="TreeGrafter"/>
</dbReference>
<evidence type="ECO:0000256" key="2">
    <source>
        <dbReference type="SAM" id="MobiDB-lite"/>
    </source>
</evidence>
<dbReference type="EMBL" id="JABCRI010000011">
    <property type="protein sequence ID" value="KAF8397410.1"/>
    <property type="molecule type" value="Genomic_DNA"/>
</dbReference>
<dbReference type="InterPro" id="IPR019734">
    <property type="entry name" value="TPR_rpt"/>
</dbReference>
<comment type="caution">
    <text evidence="3">The sequence shown here is derived from an EMBL/GenBank/DDBJ whole genome shotgun (WGS) entry which is preliminary data.</text>
</comment>
<feature type="compositionally biased region" description="Polar residues" evidence="2">
    <location>
        <begin position="133"/>
        <end position="145"/>
    </location>
</feature>
<evidence type="ECO:0000313" key="4">
    <source>
        <dbReference type="Proteomes" id="UP000655225"/>
    </source>
</evidence>
<feature type="region of interest" description="Disordered" evidence="2">
    <location>
        <begin position="213"/>
        <end position="232"/>
    </location>
</feature>
<dbReference type="SMART" id="SM00028">
    <property type="entry name" value="TPR"/>
    <property type="match status" value="6"/>
</dbReference>
<reference evidence="3 4" key="1">
    <citation type="submission" date="2020-04" db="EMBL/GenBank/DDBJ databases">
        <title>Plant Genome Project.</title>
        <authorList>
            <person name="Zhang R.-G."/>
        </authorList>
    </citation>
    <scope>NUCLEOTIDE SEQUENCE [LARGE SCALE GENOMIC DNA]</scope>
    <source>
        <strain evidence="3">YNK0</strain>
        <tissue evidence="3">Leaf</tissue>
    </source>
</reference>
<feature type="compositionally biased region" description="Polar residues" evidence="2">
    <location>
        <begin position="213"/>
        <end position="226"/>
    </location>
</feature>
<organism evidence="3 4">
    <name type="scientific">Tetracentron sinense</name>
    <name type="common">Spur-leaf</name>
    <dbReference type="NCBI Taxonomy" id="13715"/>
    <lineage>
        <taxon>Eukaryota</taxon>
        <taxon>Viridiplantae</taxon>
        <taxon>Streptophyta</taxon>
        <taxon>Embryophyta</taxon>
        <taxon>Tracheophyta</taxon>
        <taxon>Spermatophyta</taxon>
        <taxon>Magnoliopsida</taxon>
        <taxon>Trochodendrales</taxon>
        <taxon>Trochodendraceae</taxon>
        <taxon>Tetracentron</taxon>
    </lineage>
</organism>
<dbReference type="InterPro" id="IPR011990">
    <property type="entry name" value="TPR-like_helical_dom_sf"/>
</dbReference>
<dbReference type="PANTHER" id="PTHR46050:SF11">
    <property type="entry name" value="THIOREDOXIN DOMAIN-CONTAINING PROTEIN"/>
    <property type="match status" value="1"/>
</dbReference>
<dbReference type="InterPro" id="IPR044534">
    <property type="entry name" value="TTL1-4"/>
</dbReference>
<accession>A0A834Z159</accession>
<dbReference type="AlphaFoldDB" id="A0A834Z159"/>
<feature type="region of interest" description="Disordered" evidence="2">
    <location>
        <begin position="133"/>
        <end position="166"/>
    </location>
</feature>
<feature type="region of interest" description="Disordered" evidence="2">
    <location>
        <begin position="1"/>
        <end position="29"/>
    </location>
</feature>
<dbReference type="Proteomes" id="UP000655225">
    <property type="component" value="Unassembled WGS sequence"/>
</dbReference>
<dbReference type="Pfam" id="PF13414">
    <property type="entry name" value="TPR_11"/>
    <property type="match status" value="1"/>
</dbReference>
<proteinExistence type="predicted"/>
<feature type="repeat" description="TPR" evidence="1">
    <location>
        <begin position="345"/>
        <end position="378"/>
    </location>
</feature>
<dbReference type="PANTHER" id="PTHR46050">
    <property type="entry name" value="TPR REPEAT-CONTAINING THIOREDOXIN"/>
    <property type="match status" value="1"/>
</dbReference>
<dbReference type="SUPFAM" id="SSF48452">
    <property type="entry name" value="TPR-like"/>
    <property type="match status" value="2"/>
</dbReference>
<sequence>MIQISLKRGARERESWWQSGGSNPGGWRVLSSRSRSISVQKKYGEPDLFSSGKQKHVSNVVANATGVRYSLSPIEGKSEKKMPISPSRSLKMENSWNLKYEKGGKDFAGLKPAEDSHKASKCNSSLNVKTRMNSEMGSVDPQSRTFGVRTNGVSTPHPSNSPFDSRKRLKHFRSRSLSEEKSGSVIRKQEMGSNVSSLRGTDNSKTPVTVGSRNFLNENSNNTHIGTLSPKGPKSRCILSFGNIYRSSTNLILETNPIHQKDSQFNSMVPRVHENGLDSRVSEPIRSNSHVLGLGGGNYGHGSIIKGVNNVENTTRTNCLTIANKNREEKQNCPTSRTAQLFESAGELKNVGNEKYRKGHFMEAISFYDKAIALCPRNAAFHNNKAAALAALGRCTEAVGECLEAIDCDPSYVRAHYRLGGLYTRLGRVEDAKWHYKLSGQELGSEGIQRLLHLDTHLTNMKKARKVEDWDSVLTESTLTIEAGADASDHVLAFKAEALLKLHMAEEALELLLESRSRKACKAEETRKSGESRSKKAYKGDSGLLIIETQVFMYLGRFDDAVIAAERAINLDSRPESLMWLRKARAVADARKSGNEFYKVGNYLDACMSYGQGLEHAPTNSVLLCNRAACRSKLGQWEMAVDDCNAALRNRPGYYKALLRRAHSNARLERWEESHRDYTILSQKMPGDLSISHSLLQVQMEFKKAQGARGYNIPVGGEVNHLASYVQFLKPIKSAVPGIRCLHNHNSLILKLVIPENLVSQSLDFRLCTLDAPRVALQLQIDQICRAFRKSEMQLNDKPSDLPPMKC</sequence>
<keyword evidence="4" id="KW-1185">Reference proteome</keyword>
<gene>
    <name evidence="3" type="ORF">HHK36_016326</name>
</gene>
<dbReference type="PROSITE" id="PS50005">
    <property type="entry name" value="TPR"/>
    <property type="match status" value="1"/>
</dbReference>
<name>A0A834Z159_TETSI</name>